<proteinExistence type="predicted"/>
<sequence length="389" mass="43859">MSFGTEYADSPLTNKNIRRAQNYSWNFREGRDAQISLLKQPKIHSNEVKGFSNLTRYCQDPQKEIFGKNFTKSCTLKLDKPKTKKQRILVKEMTKNSTRILKKHSIINLIRKGLKETKPTQSMKPVRSGRTSGFCVKPNPASCLMPARNNRTAIISKRNMNKYVNSSYSHLNPSQEGISGEVSSFITRPHTSLQPKKFDCDQLAHKNLPRNSSNFSQKREGEYPSESYYPQRSSSLRSSKKFATKKGIFKNSPKDEVLYDNTSELIIRPTNSLNRSLAALPSGLSGWRDGTKPSSSLGKSINNLRKSVADKEPDVQINFKFLWKLPEGLFKPKSNPQNQLRRQKCLRTSKNIVKGLSKPGISVPKVTYASKKGCKIHGVGISLSPALYG</sequence>
<organism evidence="2 3">
    <name type="scientific">Euplotes crassus</name>
    <dbReference type="NCBI Taxonomy" id="5936"/>
    <lineage>
        <taxon>Eukaryota</taxon>
        <taxon>Sar</taxon>
        <taxon>Alveolata</taxon>
        <taxon>Ciliophora</taxon>
        <taxon>Intramacronucleata</taxon>
        <taxon>Spirotrichea</taxon>
        <taxon>Hypotrichia</taxon>
        <taxon>Euplotida</taxon>
        <taxon>Euplotidae</taxon>
        <taxon>Moneuplotes</taxon>
    </lineage>
</organism>
<dbReference type="EMBL" id="CAMPGE010012490">
    <property type="protein sequence ID" value="CAI2371259.1"/>
    <property type="molecule type" value="Genomic_DNA"/>
</dbReference>
<dbReference type="Proteomes" id="UP001295684">
    <property type="component" value="Unassembled WGS sequence"/>
</dbReference>
<gene>
    <name evidence="2" type="ORF">ECRASSUSDP1_LOCUS12579</name>
</gene>
<evidence type="ECO:0000313" key="2">
    <source>
        <dbReference type="EMBL" id="CAI2371259.1"/>
    </source>
</evidence>
<comment type="caution">
    <text evidence="2">The sequence shown here is derived from an EMBL/GenBank/DDBJ whole genome shotgun (WGS) entry which is preliminary data.</text>
</comment>
<name>A0AAD1XCJ1_EUPCR</name>
<evidence type="ECO:0000313" key="3">
    <source>
        <dbReference type="Proteomes" id="UP001295684"/>
    </source>
</evidence>
<feature type="region of interest" description="Disordered" evidence="1">
    <location>
        <begin position="205"/>
        <end position="236"/>
    </location>
</feature>
<reference evidence="2" key="1">
    <citation type="submission" date="2023-07" db="EMBL/GenBank/DDBJ databases">
        <authorList>
            <consortium name="AG Swart"/>
            <person name="Singh M."/>
            <person name="Singh A."/>
            <person name="Seah K."/>
            <person name="Emmerich C."/>
        </authorList>
    </citation>
    <scope>NUCLEOTIDE SEQUENCE</scope>
    <source>
        <strain evidence="2">DP1</strain>
    </source>
</reference>
<protein>
    <submittedName>
        <fullName evidence="2">Uncharacterized protein</fullName>
    </submittedName>
</protein>
<keyword evidence="3" id="KW-1185">Reference proteome</keyword>
<dbReference type="AlphaFoldDB" id="A0AAD1XCJ1"/>
<accession>A0AAD1XCJ1</accession>
<evidence type="ECO:0000256" key="1">
    <source>
        <dbReference type="SAM" id="MobiDB-lite"/>
    </source>
</evidence>